<evidence type="ECO:0000256" key="2">
    <source>
        <dbReference type="ARBA" id="ARBA00011643"/>
    </source>
</evidence>
<protein>
    <recommendedName>
        <fullName evidence="3">GTP cyclohydrolase 1 type 2 homolog</fullName>
    </recommendedName>
</protein>
<evidence type="ECO:0000256" key="1">
    <source>
        <dbReference type="ARBA" id="ARBA00006964"/>
    </source>
</evidence>
<evidence type="ECO:0000313" key="6">
    <source>
        <dbReference type="EMBL" id="RZT60572.1"/>
    </source>
</evidence>
<sequence length="278" mass="29019">MSTVPAHTIADLRRVAEEMWPAATAESWDRVGLVSGADGAPLRRVLLAVDAVDATVSEALDWRADALLTHHPLLLRGIHTLAEDTAKGALLARLIRGECALLAAHTNADAPEGGVSDVIARRLGLLHARPIVPGADPAAGIGRVGDLAAPLTLRAFAGRVAAELPRTVTGVRVAGDPERMISRVALLGGAGDSLLDHPEVRGADVYVTSDLRHHPAQESLELSSAVGGPALVDVAHWASESLWLAGAAERLAARLPGVEFRVSELRTDPWDFSVGAAG</sequence>
<feature type="binding site" evidence="5">
    <location>
        <position position="236"/>
    </location>
    <ligand>
        <name>a divalent metal cation</name>
        <dbReference type="ChEBI" id="CHEBI:60240"/>
        <label>1</label>
    </ligand>
</feature>
<evidence type="ECO:0000256" key="3">
    <source>
        <dbReference type="ARBA" id="ARBA00022112"/>
    </source>
</evidence>
<evidence type="ECO:0000256" key="4">
    <source>
        <dbReference type="ARBA" id="ARBA00022723"/>
    </source>
</evidence>
<dbReference type="Pfam" id="PF01784">
    <property type="entry name" value="DUF34_NIF3"/>
    <property type="match status" value="1"/>
</dbReference>
<dbReference type="InterPro" id="IPR002678">
    <property type="entry name" value="DUF34/NIF3"/>
</dbReference>
<keyword evidence="4 5" id="KW-0479">Metal-binding</keyword>
<organism evidence="6 7">
    <name type="scientific">Leucobacter luti</name>
    <dbReference type="NCBI Taxonomy" id="340320"/>
    <lineage>
        <taxon>Bacteria</taxon>
        <taxon>Bacillati</taxon>
        <taxon>Actinomycetota</taxon>
        <taxon>Actinomycetes</taxon>
        <taxon>Micrococcales</taxon>
        <taxon>Microbacteriaceae</taxon>
        <taxon>Leucobacter</taxon>
    </lineage>
</organism>
<accession>A0A4Q7TME4</accession>
<dbReference type="RefSeq" id="WP_130455579.1">
    <property type="nucleotide sequence ID" value="NZ_QYAG01000003.1"/>
</dbReference>
<gene>
    <name evidence="6" type="ORF">EV139_3018</name>
</gene>
<dbReference type="Gene3D" id="3.40.1390.30">
    <property type="entry name" value="NIF3 (NGG1p interacting factor 3)-like"/>
    <property type="match status" value="2"/>
</dbReference>
<evidence type="ECO:0000313" key="7">
    <source>
        <dbReference type="Proteomes" id="UP000291832"/>
    </source>
</evidence>
<dbReference type="EMBL" id="SHKI01000008">
    <property type="protein sequence ID" value="RZT60572.1"/>
    <property type="molecule type" value="Genomic_DNA"/>
</dbReference>
<comment type="subunit">
    <text evidence="2">Homohexamer.</text>
</comment>
<dbReference type="PANTHER" id="PTHR13799">
    <property type="entry name" value="NGG1 INTERACTING FACTOR 3"/>
    <property type="match status" value="1"/>
</dbReference>
<reference evidence="6 7" key="1">
    <citation type="journal article" date="2015" name="Stand. Genomic Sci.">
        <title>Genomic Encyclopedia of Bacterial and Archaeal Type Strains, Phase III: the genomes of soil and plant-associated and newly described type strains.</title>
        <authorList>
            <person name="Whitman W.B."/>
            <person name="Woyke T."/>
            <person name="Klenk H.P."/>
            <person name="Zhou Y."/>
            <person name="Lilburn T.G."/>
            <person name="Beck B.J."/>
            <person name="De Vos P."/>
            <person name="Vandamme P."/>
            <person name="Eisen J.A."/>
            <person name="Garrity G."/>
            <person name="Hugenholtz P."/>
            <person name="Kyrpides N.C."/>
        </authorList>
    </citation>
    <scope>NUCLEOTIDE SEQUENCE [LARGE SCALE GENOMIC DNA]</scope>
    <source>
        <strain evidence="6 7">RF6</strain>
    </source>
</reference>
<dbReference type="AlphaFoldDB" id="A0A4Q7TME4"/>
<dbReference type="GO" id="GO:0005737">
    <property type="term" value="C:cytoplasm"/>
    <property type="evidence" value="ECO:0007669"/>
    <property type="project" value="TreeGrafter"/>
</dbReference>
<dbReference type="Proteomes" id="UP000291832">
    <property type="component" value="Unassembled WGS sequence"/>
</dbReference>
<feature type="binding site" evidence="5">
    <location>
        <position position="71"/>
    </location>
    <ligand>
        <name>a divalent metal cation</name>
        <dbReference type="ChEBI" id="CHEBI:60240"/>
        <label>1</label>
    </ligand>
</feature>
<proteinExistence type="inferred from homology"/>
<evidence type="ECO:0000256" key="5">
    <source>
        <dbReference type="PIRSR" id="PIRSR602678-1"/>
    </source>
</evidence>
<feature type="binding site" evidence="5">
    <location>
        <position position="109"/>
    </location>
    <ligand>
        <name>a divalent metal cation</name>
        <dbReference type="ChEBI" id="CHEBI:60240"/>
        <label>1</label>
    </ligand>
</feature>
<keyword evidence="7" id="KW-1185">Reference proteome</keyword>
<feature type="binding site" evidence="5">
    <location>
        <position position="70"/>
    </location>
    <ligand>
        <name>a divalent metal cation</name>
        <dbReference type="ChEBI" id="CHEBI:60240"/>
        <label>1</label>
    </ligand>
</feature>
<dbReference type="GO" id="GO:0046872">
    <property type="term" value="F:metal ion binding"/>
    <property type="evidence" value="ECO:0007669"/>
    <property type="project" value="UniProtKB-KW"/>
</dbReference>
<dbReference type="NCBIfam" id="TIGR00486">
    <property type="entry name" value="YbgI_SA1388"/>
    <property type="match status" value="1"/>
</dbReference>
<feature type="binding site" evidence="5">
    <location>
        <position position="240"/>
    </location>
    <ligand>
        <name>a divalent metal cation</name>
        <dbReference type="ChEBI" id="CHEBI:60240"/>
        <label>1</label>
    </ligand>
</feature>
<dbReference type="InterPro" id="IPR036069">
    <property type="entry name" value="DUF34/NIF3_sf"/>
</dbReference>
<dbReference type="PANTHER" id="PTHR13799:SF14">
    <property type="entry name" value="GTP CYCLOHYDROLASE 1 TYPE 2 HOMOLOG"/>
    <property type="match status" value="1"/>
</dbReference>
<dbReference type="FunFam" id="3.40.1390.30:FF:000001">
    <property type="entry name" value="GTP cyclohydrolase 1 type 2"/>
    <property type="match status" value="1"/>
</dbReference>
<comment type="caution">
    <text evidence="6">The sequence shown here is derived from an EMBL/GenBank/DDBJ whole genome shotgun (WGS) entry which is preliminary data.</text>
</comment>
<name>A0A4Q7TME4_9MICO</name>
<dbReference type="OrthoDB" id="9795763at2"/>
<comment type="similarity">
    <text evidence="1">Belongs to the GTP cyclohydrolase I type 2/NIF3 family.</text>
</comment>
<dbReference type="SUPFAM" id="SSF102705">
    <property type="entry name" value="NIF3 (NGG1p interacting factor 3)-like"/>
    <property type="match status" value="1"/>
</dbReference>